<evidence type="ECO:0000256" key="3">
    <source>
        <dbReference type="ARBA" id="ARBA00022741"/>
    </source>
</evidence>
<reference evidence="9" key="1">
    <citation type="submission" date="2021-07" db="EMBL/GenBank/DDBJ databases">
        <title>Shewanella sp. YLB-07 whole genome sequence.</title>
        <authorList>
            <person name="Yu L."/>
        </authorList>
    </citation>
    <scope>NUCLEOTIDE SEQUENCE</scope>
    <source>
        <strain evidence="9">YLB-08</strain>
    </source>
</reference>
<dbReference type="RefSeq" id="WP_142871438.1">
    <property type="nucleotide sequence ID" value="NZ_CP045503.2"/>
</dbReference>
<keyword evidence="2" id="KW-0548">Nucleotidyltransferase</keyword>
<comment type="catalytic activity">
    <reaction evidence="6">
        <text>L-threonyl-[protein] + ATP = 3-O-(5'-adenylyl)-L-threonyl-[protein] + diphosphate</text>
        <dbReference type="Rhea" id="RHEA:54292"/>
        <dbReference type="Rhea" id="RHEA-COMP:11060"/>
        <dbReference type="Rhea" id="RHEA-COMP:13847"/>
        <dbReference type="ChEBI" id="CHEBI:30013"/>
        <dbReference type="ChEBI" id="CHEBI:30616"/>
        <dbReference type="ChEBI" id="CHEBI:33019"/>
        <dbReference type="ChEBI" id="CHEBI:138113"/>
        <dbReference type="EC" id="2.7.7.108"/>
    </reaction>
</comment>
<dbReference type="PANTHER" id="PTHR39560:SF1">
    <property type="entry name" value="PROTEIN ADENYLYLTRANSFERASE FIC-RELATED"/>
    <property type="match status" value="1"/>
</dbReference>
<dbReference type="Proteomes" id="UP000316416">
    <property type="component" value="Chromosome"/>
</dbReference>
<feature type="domain" description="Fido" evidence="8">
    <location>
        <begin position="57"/>
        <end position="192"/>
    </location>
</feature>
<dbReference type="EMBL" id="CP045503">
    <property type="protein sequence ID" value="QPG59470.1"/>
    <property type="molecule type" value="Genomic_DNA"/>
</dbReference>
<evidence type="ECO:0000313" key="9">
    <source>
        <dbReference type="EMBL" id="QPG59470.1"/>
    </source>
</evidence>
<evidence type="ECO:0000256" key="5">
    <source>
        <dbReference type="ARBA" id="ARBA00034531"/>
    </source>
</evidence>
<evidence type="ECO:0000259" key="8">
    <source>
        <dbReference type="PROSITE" id="PS51459"/>
    </source>
</evidence>
<evidence type="ECO:0000256" key="7">
    <source>
        <dbReference type="ARBA" id="ARBA00048696"/>
    </source>
</evidence>
<dbReference type="InterPro" id="IPR036597">
    <property type="entry name" value="Fido-like_dom_sf"/>
</dbReference>
<evidence type="ECO:0000256" key="6">
    <source>
        <dbReference type="ARBA" id="ARBA00047939"/>
    </source>
</evidence>
<evidence type="ECO:0000256" key="1">
    <source>
        <dbReference type="ARBA" id="ARBA00022679"/>
    </source>
</evidence>
<dbReference type="EC" id="2.7.7.108" evidence="5"/>
<dbReference type="SUPFAM" id="SSF140931">
    <property type="entry name" value="Fic-like"/>
    <property type="match status" value="1"/>
</dbReference>
<dbReference type="PANTHER" id="PTHR39560">
    <property type="entry name" value="PROTEIN ADENYLYLTRANSFERASE FIC-RELATED"/>
    <property type="match status" value="1"/>
</dbReference>
<keyword evidence="10" id="KW-1185">Reference proteome</keyword>
<comment type="catalytic activity">
    <reaction evidence="7">
        <text>L-tyrosyl-[protein] + ATP = O-(5'-adenylyl)-L-tyrosyl-[protein] + diphosphate</text>
        <dbReference type="Rhea" id="RHEA:54288"/>
        <dbReference type="Rhea" id="RHEA-COMP:10136"/>
        <dbReference type="Rhea" id="RHEA-COMP:13846"/>
        <dbReference type="ChEBI" id="CHEBI:30616"/>
        <dbReference type="ChEBI" id="CHEBI:33019"/>
        <dbReference type="ChEBI" id="CHEBI:46858"/>
        <dbReference type="ChEBI" id="CHEBI:83624"/>
        <dbReference type="EC" id="2.7.7.108"/>
    </reaction>
</comment>
<dbReference type="InterPro" id="IPR003812">
    <property type="entry name" value="Fido"/>
</dbReference>
<gene>
    <name evidence="9" type="ORF">FM038_020335</name>
</gene>
<organism evidence="9 10">
    <name type="scientific">Shewanella eurypsychrophilus</name>
    <dbReference type="NCBI Taxonomy" id="2593656"/>
    <lineage>
        <taxon>Bacteria</taxon>
        <taxon>Pseudomonadati</taxon>
        <taxon>Pseudomonadota</taxon>
        <taxon>Gammaproteobacteria</taxon>
        <taxon>Alteromonadales</taxon>
        <taxon>Shewanellaceae</taxon>
        <taxon>Shewanella</taxon>
    </lineage>
</organism>
<proteinExistence type="predicted"/>
<evidence type="ECO:0000256" key="2">
    <source>
        <dbReference type="ARBA" id="ARBA00022695"/>
    </source>
</evidence>
<name>A0ABX6VD42_9GAMM</name>
<sequence>MRDKYGTESDPYCYPDSDTLINLFDIHDPNTLSEAETDFYAQRLLAYQATDPSLSHFTLNHLQTIHHHLFQDVYNWAGEIRSIDVSKGRTRFCAASRIVQQSSKEFSLIPQLSEISDLTILIAAFADIYCELNIIHPFREGNGRTLRLFFEELAFVLGQELVWPNIDKEQWVQANIAGYNGDLQLLIEIFTIAFNAENHEI</sequence>
<dbReference type="PROSITE" id="PS51459">
    <property type="entry name" value="FIDO"/>
    <property type="match status" value="1"/>
</dbReference>
<evidence type="ECO:0000313" key="10">
    <source>
        <dbReference type="Proteomes" id="UP000316416"/>
    </source>
</evidence>
<keyword evidence="3" id="KW-0547">Nucleotide-binding</keyword>
<protein>
    <recommendedName>
        <fullName evidence="5">protein adenylyltransferase</fullName>
        <ecNumber evidence="5">2.7.7.108</ecNumber>
    </recommendedName>
</protein>
<keyword evidence="1" id="KW-0808">Transferase</keyword>
<dbReference type="Gene3D" id="1.10.3290.10">
    <property type="entry name" value="Fido-like domain"/>
    <property type="match status" value="1"/>
</dbReference>
<evidence type="ECO:0000256" key="4">
    <source>
        <dbReference type="ARBA" id="ARBA00022840"/>
    </source>
</evidence>
<keyword evidence="4" id="KW-0067">ATP-binding</keyword>
<dbReference type="Pfam" id="PF02661">
    <property type="entry name" value="Fic"/>
    <property type="match status" value="1"/>
</dbReference>
<accession>A0ABX6VD42</accession>